<protein>
    <recommendedName>
        <fullName evidence="4">FecR protein domain-containing protein</fullName>
    </recommendedName>
</protein>
<proteinExistence type="predicted"/>
<dbReference type="Proteomes" id="UP000177382">
    <property type="component" value="Unassembled WGS sequence"/>
</dbReference>
<feature type="chain" id="PRO_5009533745" description="FecR protein domain-containing protein" evidence="1">
    <location>
        <begin position="23"/>
        <end position="241"/>
    </location>
</feature>
<dbReference type="AlphaFoldDB" id="A0A1F7XL23"/>
<keyword evidence="1" id="KW-0732">Signal</keyword>
<evidence type="ECO:0000256" key="1">
    <source>
        <dbReference type="SAM" id="SignalP"/>
    </source>
</evidence>
<reference evidence="2 3" key="1">
    <citation type="journal article" date="2016" name="Nat. Commun.">
        <title>Thousands of microbial genomes shed light on interconnected biogeochemical processes in an aquifer system.</title>
        <authorList>
            <person name="Anantharaman K."/>
            <person name="Brown C.T."/>
            <person name="Hug L.A."/>
            <person name="Sharon I."/>
            <person name="Castelle C.J."/>
            <person name="Probst A.J."/>
            <person name="Thomas B.C."/>
            <person name="Singh A."/>
            <person name="Wilkins M.J."/>
            <person name="Karaoz U."/>
            <person name="Brodie E.L."/>
            <person name="Williams K.H."/>
            <person name="Hubbard S.S."/>
            <person name="Banfield J.F."/>
        </authorList>
    </citation>
    <scope>NUCLEOTIDE SEQUENCE [LARGE SCALE GENOMIC DNA]</scope>
</reference>
<gene>
    <name evidence="2" type="ORF">A2V97_03225</name>
</gene>
<dbReference type="STRING" id="1802485.A2V97_03225"/>
<name>A0A1F7XL23_9BACT</name>
<comment type="caution">
    <text evidence="2">The sequence shown here is derived from an EMBL/GenBank/DDBJ whole genome shotgun (WGS) entry which is preliminary data.</text>
</comment>
<dbReference type="EMBL" id="MGFX01000001">
    <property type="protein sequence ID" value="OGM15764.1"/>
    <property type="molecule type" value="Genomic_DNA"/>
</dbReference>
<feature type="signal peptide" evidence="1">
    <location>
        <begin position="1"/>
        <end position="22"/>
    </location>
</feature>
<evidence type="ECO:0000313" key="2">
    <source>
        <dbReference type="EMBL" id="OGM15764.1"/>
    </source>
</evidence>
<organism evidence="2 3">
    <name type="scientific">Candidatus Woesebacteria bacterium RBG_16_42_24</name>
    <dbReference type="NCBI Taxonomy" id="1802485"/>
    <lineage>
        <taxon>Bacteria</taxon>
        <taxon>Candidatus Woeseibacteriota</taxon>
    </lineage>
</organism>
<sequence length="241" mass="26368">MKRSLLLFLLILPFFFPRNAFASLIVIDKNGEVVWKVLASEATLGIPKASQIVVKNVVGGSPAESSLVSLLKEGDKFTLSVKEGGQERSLDVTSIGGEIVEIEERPQVRKVKIGVLAGRFLIEEEGTLALTDYPIKIDPARAELSVVTASGIRILPFLPKEALEVAIRAKTFSNMKQGDTMELAEGGRGELTYEILGQKTINIVNLFKFQIPVTTSISAMTGEVLFVEQPAWLRVFGFLFS</sequence>
<evidence type="ECO:0000313" key="3">
    <source>
        <dbReference type="Proteomes" id="UP000177382"/>
    </source>
</evidence>
<evidence type="ECO:0008006" key="4">
    <source>
        <dbReference type="Google" id="ProtNLM"/>
    </source>
</evidence>
<accession>A0A1F7XL23</accession>